<dbReference type="PANTHER" id="PTHR47926">
    <property type="entry name" value="PENTATRICOPEPTIDE REPEAT-CONTAINING PROTEIN"/>
    <property type="match status" value="1"/>
</dbReference>
<keyword evidence="5" id="KW-1185">Reference proteome</keyword>
<evidence type="ECO:0000313" key="5">
    <source>
        <dbReference type="Proteomes" id="UP000008827"/>
    </source>
</evidence>
<dbReference type="InterPro" id="IPR046848">
    <property type="entry name" value="E_motif"/>
</dbReference>
<dbReference type="GO" id="GO:0003723">
    <property type="term" value="F:RNA binding"/>
    <property type="evidence" value="ECO:0007669"/>
    <property type="project" value="InterPro"/>
</dbReference>
<evidence type="ECO:0000256" key="1">
    <source>
        <dbReference type="ARBA" id="ARBA00022737"/>
    </source>
</evidence>
<reference evidence="3 4" key="1">
    <citation type="journal article" date="2010" name="Nature">
        <title>Genome sequence of the palaeopolyploid soybean.</title>
        <authorList>
            <person name="Schmutz J."/>
            <person name="Cannon S.B."/>
            <person name="Schlueter J."/>
            <person name="Ma J."/>
            <person name="Mitros T."/>
            <person name="Nelson W."/>
            <person name="Hyten D.L."/>
            <person name="Song Q."/>
            <person name="Thelen J.J."/>
            <person name="Cheng J."/>
            <person name="Xu D."/>
            <person name="Hellsten U."/>
            <person name="May G.D."/>
            <person name="Yu Y."/>
            <person name="Sakurai T."/>
            <person name="Umezawa T."/>
            <person name="Bhattacharyya M.K."/>
            <person name="Sandhu D."/>
            <person name="Valliyodan B."/>
            <person name="Lindquist E."/>
            <person name="Peto M."/>
            <person name="Grant D."/>
            <person name="Shu S."/>
            <person name="Goodstein D."/>
            <person name="Barry K."/>
            <person name="Futrell-Griggs M."/>
            <person name="Abernathy B."/>
            <person name="Du J."/>
            <person name="Tian Z."/>
            <person name="Zhu L."/>
            <person name="Gill N."/>
            <person name="Joshi T."/>
            <person name="Libault M."/>
            <person name="Sethuraman A."/>
            <person name="Zhang X.-C."/>
            <person name="Shinozaki K."/>
            <person name="Nguyen H.T."/>
            <person name="Wing R.A."/>
            <person name="Cregan P."/>
            <person name="Specht J."/>
            <person name="Grimwood J."/>
            <person name="Rokhsar D."/>
            <person name="Stacey G."/>
            <person name="Shoemaker R.C."/>
            <person name="Jackson S.A."/>
        </authorList>
    </citation>
    <scope>NUCLEOTIDE SEQUENCE</scope>
    <source>
        <strain evidence="4">cv. Williams 82</strain>
        <tissue evidence="3">Callus</tissue>
    </source>
</reference>
<evidence type="ECO:0000313" key="3">
    <source>
        <dbReference type="EMBL" id="KRH24745.1"/>
    </source>
</evidence>
<evidence type="ECO:0000256" key="2">
    <source>
        <dbReference type="PROSITE-ProRule" id="PRU00708"/>
    </source>
</evidence>
<name>A0A0R0HBE3_SOYBN</name>
<dbReference type="SMR" id="A0A0R0HBE3"/>
<dbReference type="InterPro" id="IPR002885">
    <property type="entry name" value="PPR_rpt"/>
</dbReference>
<dbReference type="InterPro" id="IPR011990">
    <property type="entry name" value="TPR-like_helical_dom_sf"/>
</dbReference>
<dbReference type="InterPro" id="IPR046960">
    <property type="entry name" value="PPR_At4g14850-like_plant"/>
</dbReference>
<dbReference type="PROSITE" id="PS51375">
    <property type="entry name" value="PPR"/>
    <property type="match status" value="1"/>
</dbReference>
<dbReference type="FunFam" id="1.25.40.10:FF:000031">
    <property type="entry name" value="Pentatricopeptide repeat-containing protein mitochondrial"/>
    <property type="match status" value="1"/>
</dbReference>
<dbReference type="Gene3D" id="1.25.40.10">
    <property type="entry name" value="Tetratricopeptide repeat domain"/>
    <property type="match status" value="2"/>
</dbReference>
<keyword evidence="1" id="KW-0677">Repeat</keyword>
<dbReference type="Proteomes" id="UP000008827">
    <property type="component" value="Chromosome 12"/>
</dbReference>
<dbReference type="OMA" id="HQGHGNE"/>
<dbReference type="InParanoid" id="A0A0R0HBE3"/>
<organism evidence="3">
    <name type="scientific">Glycine max</name>
    <name type="common">Soybean</name>
    <name type="synonym">Glycine hispida</name>
    <dbReference type="NCBI Taxonomy" id="3847"/>
    <lineage>
        <taxon>Eukaryota</taxon>
        <taxon>Viridiplantae</taxon>
        <taxon>Streptophyta</taxon>
        <taxon>Embryophyta</taxon>
        <taxon>Tracheophyta</taxon>
        <taxon>Spermatophyta</taxon>
        <taxon>Magnoliopsida</taxon>
        <taxon>eudicotyledons</taxon>
        <taxon>Gunneridae</taxon>
        <taxon>Pentapetalae</taxon>
        <taxon>rosids</taxon>
        <taxon>fabids</taxon>
        <taxon>Fabales</taxon>
        <taxon>Fabaceae</taxon>
        <taxon>Papilionoideae</taxon>
        <taxon>50 kb inversion clade</taxon>
        <taxon>NPAAA clade</taxon>
        <taxon>indigoferoid/millettioid clade</taxon>
        <taxon>Phaseoleae</taxon>
        <taxon>Glycine</taxon>
        <taxon>Glycine subgen. Soja</taxon>
    </lineage>
</organism>
<dbReference type="Pfam" id="PF01535">
    <property type="entry name" value="PPR"/>
    <property type="match status" value="1"/>
</dbReference>
<dbReference type="PANTHER" id="PTHR47926:SF487">
    <property type="entry name" value="REPEAT (TPR)-LIKE SUPERFAMILY PROTEIN, PUTATIVE-RELATED"/>
    <property type="match status" value="1"/>
</dbReference>
<evidence type="ECO:0000313" key="4">
    <source>
        <dbReference type="EnsemblPlants" id="KRH24745"/>
    </source>
</evidence>
<evidence type="ECO:0008006" key="6">
    <source>
        <dbReference type="Google" id="ProtNLM"/>
    </source>
</evidence>
<dbReference type="EMBL" id="CM000845">
    <property type="protein sequence ID" value="KRH24745.1"/>
    <property type="molecule type" value="Genomic_DNA"/>
</dbReference>
<dbReference type="AlphaFoldDB" id="A0A0R0HBE3"/>
<accession>A0A0R0HBE3</accession>
<dbReference type="NCBIfam" id="TIGR00756">
    <property type="entry name" value="PPR"/>
    <property type="match status" value="1"/>
</dbReference>
<proteinExistence type="predicted"/>
<dbReference type="EnsemblPlants" id="KRH24745">
    <property type="protein sequence ID" value="KRH24745"/>
    <property type="gene ID" value="GLYMA_12G060100"/>
</dbReference>
<protein>
    <recommendedName>
        <fullName evidence="6">Pentatricopeptide repeat-containing protein</fullName>
    </recommendedName>
</protein>
<dbReference type="GO" id="GO:0009451">
    <property type="term" value="P:RNA modification"/>
    <property type="evidence" value="ECO:0007669"/>
    <property type="project" value="InterPro"/>
</dbReference>
<dbReference type="Pfam" id="PF13041">
    <property type="entry name" value="PPR_2"/>
    <property type="match status" value="1"/>
</dbReference>
<dbReference type="Gramene" id="KRH24745">
    <property type="protein sequence ID" value="KRH24745"/>
    <property type="gene ID" value="GLYMA_12G060100"/>
</dbReference>
<reference evidence="4" key="2">
    <citation type="submission" date="2018-02" db="UniProtKB">
        <authorList>
            <consortium name="EnsemblPlants"/>
        </authorList>
    </citation>
    <scope>IDENTIFICATION</scope>
    <source>
        <strain evidence="4">Williams 82</strain>
    </source>
</reference>
<feature type="repeat" description="PPR" evidence="2">
    <location>
        <begin position="89"/>
        <end position="123"/>
    </location>
</feature>
<dbReference type="STRING" id="3847.A0A0R0HBE3"/>
<sequence>MQSVQGLTPNYVFVIPSFLKTRGHVGDRITGEKIHGFILKCSFEFDSFVSSSLIVMYSKCEKVEDARKVFDGMTVKDTVTLNAVVARTPYVTWNSIIFGFVNHGYCEEAIELFNQMEKERAAKLDHLTFTAALTACSHVGDIELGQKLFKIMQEKYNLLGRAGKLDEAYCMIKTMPILNLIYLNHGHVELAEVAAMHLMELEPESVANRLLLSSLYSDAGKRGKFERVKKRIKKGKLRKHQGLSWIENL</sequence>
<gene>
    <name evidence="3" type="ORF">GLYMA_12G060100</name>
</gene>
<dbReference type="Pfam" id="PF20431">
    <property type="entry name" value="E_motif"/>
    <property type="match status" value="1"/>
</dbReference>
<reference evidence="3" key="3">
    <citation type="submission" date="2018-07" db="EMBL/GenBank/DDBJ databases">
        <title>WGS assembly of Glycine max.</title>
        <authorList>
            <person name="Schmutz J."/>
            <person name="Cannon S."/>
            <person name="Schlueter J."/>
            <person name="Ma J."/>
            <person name="Mitros T."/>
            <person name="Nelson W."/>
            <person name="Hyten D."/>
            <person name="Song Q."/>
            <person name="Thelen J."/>
            <person name="Cheng J."/>
            <person name="Xu D."/>
            <person name="Hellsten U."/>
            <person name="May G."/>
            <person name="Yu Y."/>
            <person name="Sakurai T."/>
            <person name="Umezawa T."/>
            <person name="Bhattacharyya M."/>
            <person name="Sandhu D."/>
            <person name="Valliyodan B."/>
            <person name="Lindquist E."/>
            <person name="Peto M."/>
            <person name="Grant D."/>
            <person name="Shu S."/>
            <person name="Goodstein D."/>
            <person name="Barry K."/>
            <person name="Futrell-Griggs M."/>
            <person name="Abernathy B."/>
            <person name="Du J."/>
            <person name="Tian Z."/>
            <person name="Zhu L."/>
            <person name="Gill N."/>
            <person name="Joshi T."/>
            <person name="Libault M."/>
            <person name="Sethuraman A."/>
            <person name="Zhang X."/>
            <person name="Shinozaki K."/>
            <person name="Nguyen H."/>
            <person name="Wing R."/>
            <person name="Cregan P."/>
            <person name="Specht J."/>
            <person name="Grimwood J."/>
            <person name="Rokhsar D."/>
            <person name="Stacey G."/>
            <person name="Shoemaker R."/>
            <person name="Jackson S."/>
        </authorList>
    </citation>
    <scope>NUCLEOTIDE SEQUENCE</scope>
    <source>
        <tissue evidence="3">Callus</tissue>
    </source>
</reference>